<dbReference type="Proteomes" id="UP001225356">
    <property type="component" value="Unassembled WGS sequence"/>
</dbReference>
<dbReference type="EMBL" id="JAUSQU010000001">
    <property type="protein sequence ID" value="MDP9849927.1"/>
    <property type="molecule type" value="Genomic_DNA"/>
</dbReference>
<accession>A0ABT9QT37</accession>
<protein>
    <recommendedName>
        <fullName evidence="4">DUF4184 domain-containing protein</fullName>
    </recommendedName>
</protein>
<organism evidence="2 3">
    <name type="scientific">Streptosporangium lutulentum</name>
    <dbReference type="NCBI Taxonomy" id="1461250"/>
    <lineage>
        <taxon>Bacteria</taxon>
        <taxon>Bacillati</taxon>
        <taxon>Actinomycetota</taxon>
        <taxon>Actinomycetes</taxon>
        <taxon>Streptosporangiales</taxon>
        <taxon>Streptosporangiaceae</taxon>
        <taxon>Streptosporangium</taxon>
    </lineage>
</organism>
<evidence type="ECO:0000313" key="2">
    <source>
        <dbReference type="EMBL" id="MDP9849927.1"/>
    </source>
</evidence>
<reference evidence="2 3" key="1">
    <citation type="submission" date="2023-07" db="EMBL/GenBank/DDBJ databases">
        <title>Sequencing the genomes of 1000 actinobacteria strains.</title>
        <authorList>
            <person name="Klenk H.-P."/>
        </authorList>
    </citation>
    <scope>NUCLEOTIDE SEQUENCE [LARGE SCALE GENOMIC DNA]</scope>
    <source>
        <strain evidence="2 3">DSM 46740</strain>
    </source>
</reference>
<sequence>MPFTPSHVAAVLPLISSGRIRRVLDPWALALGAMIPDLPSFFPFLLDYSLWHSLKGVLTVDPLAVVVLLAVFHVLIRDPLTTLLPPGLAGRAASVGPGMYGLRQLPSVVAGGIVGALTHKFWDSFTHSYSSGVWGWDWLDGRVAGLLPLFRLLQYVSTVIGLAIMVWWAWRGLSRMEPQAPPERLVIPAGVRRRMLRITAVSIPLGAIAWPVVFSWEGTAELVTRLGAGVVVGCGLPLLAYTLIWQLRRAMAVFEGV</sequence>
<dbReference type="RefSeq" id="WP_307568041.1">
    <property type="nucleotide sequence ID" value="NZ_JAUSQU010000001.1"/>
</dbReference>
<dbReference type="InterPro" id="IPR025238">
    <property type="entry name" value="DUF4184"/>
</dbReference>
<evidence type="ECO:0000256" key="1">
    <source>
        <dbReference type="SAM" id="Phobius"/>
    </source>
</evidence>
<feature type="transmembrane region" description="Helical" evidence="1">
    <location>
        <begin position="222"/>
        <end position="244"/>
    </location>
</feature>
<keyword evidence="1" id="KW-0472">Membrane</keyword>
<feature type="transmembrane region" description="Helical" evidence="1">
    <location>
        <begin position="194"/>
        <end position="216"/>
    </location>
</feature>
<keyword evidence="1" id="KW-0812">Transmembrane</keyword>
<keyword evidence="3" id="KW-1185">Reference proteome</keyword>
<name>A0ABT9QT37_9ACTN</name>
<keyword evidence="1" id="KW-1133">Transmembrane helix</keyword>
<gene>
    <name evidence="2" type="ORF">J2853_009138</name>
</gene>
<evidence type="ECO:0008006" key="4">
    <source>
        <dbReference type="Google" id="ProtNLM"/>
    </source>
</evidence>
<proteinExistence type="predicted"/>
<comment type="caution">
    <text evidence="2">The sequence shown here is derived from an EMBL/GenBank/DDBJ whole genome shotgun (WGS) entry which is preliminary data.</text>
</comment>
<dbReference type="Pfam" id="PF13803">
    <property type="entry name" value="DUF4184"/>
    <property type="match status" value="1"/>
</dbReference>
<feature type="transmembrane region" description="Helical" evidence="1">
    <location>
        <begin position="152"/>
        <end position="173"/>
    </location>
</feature>
<evidence type="ECO:0000313" key="3">
    <source>
        <dbReference type="Proteomes" id="UP001225356"/>
    </source>
</evidence>